<protein>
    <submittedName>
        <fullName evidence="1">Gp28</fullName>
    </submittedName>
</protein>
<proteinExistence type="predicted"/>
<reference evidence="1 2" key="1">
    <citation type="journal article" date="2007" name="J. Mol. Biol.">
        <title>Genome sequence, structural proteins, and capsid organization of the cyanophage Syn5: a "horned" bacteriophage of marine synechococcus.</title>
        <authorList>
            <person name="Pope W.H."/>
            <person name="Weigele P.R."/>
            <person name="Chang J."/>
            <person name="Pedulla M.L."/>
            <person name="Ford M.E."/>
            <person name="Houtz J.M."/>
            <person name="Jiang W."/>
            <person name="Chiu W."/>
            <person name="Hatfull G.F."/>
            <person name="Hendrix R.W."/>
            <person name="King J."/>
        </authorList>
    </citation>
    <scope>NUCLEOTIDE SEQUENCE</scope>
</reference>
<sequence length="110" mass="12434">MAEHWVALLAAWKGAEVYPNLNCTGSSDLIMVVDGKAYQLDVKLARPNSRGSWRGNTDKVQDPVIPVLVIPTGDISDWKVQWIRGRHPEELTDFWTKSAVPFTYTKHNDL</sequence>
<dbReference type="KEGG" id="vg:5220155"/>
<dbReference type="OrthoDB" id="40199at10239"/>
<dbReference type="GeneID" id="5220155"/>
<accession>A4ZRA9</accession>
<evidence type="ECO:0000313" key="2">
    <source>
        <dbReference type="Proteomes" id="UP000000241"/>
    </source>
</evidence>
<name>A4ZRA9_9CAUD</name>
<organism evidence="1 2">
    <name type="scientific">Synechococcus phage Syn5</name>
    <dbReference type="NCBI Taxonomy" id="2914003"/>
    <lineage>
        <taxon>Viruses</taxon>
        <taxon>Duplodnaviria</taxon>
        <taxon>Heunggongvirae</taxon>
        <taxon>Uroviricota</taxon>
        <taxon>Caudoviricetes</taxon>
        <taxon>Autographivirales</taxon>
        <taxon>Voetvirus</taxon>
        <taxon>Voetvirus syn5</taxon>
    </lineage>
</organism>
<dbReference type="RefSeq" id="YP_001285437.1">
    <property type="nucleotide sequence ID" value="NC_009531.1"/>
</dbReference>
<dbReference type="EMBL" id="EF372997">
    <property type="protein sequence ID" value="ABP87935.1"/>
    <property type="molecule type" value="Genomic_DNA"/>
</dbReference>
<gene>
    <name evidence="1" type="primary">28</name>
</gene>
<evidence type="ECO:0000313" key="1">
    <source>
        <dbReference type="EMBL" id="ABP87935.1"/>
    </source>
</evidence>
<dbReference type="Proteomes" id="UP000000241">
    <property type="component" value="Segment"/>
</dbReference>
<keyword evidence="2" id="KW-1185">Reference proteome</keyword>